<reference evidence="2" key="1">
    <citation type="journal article" date="2021" name="Syst. Appl. Microbiol.">
        <title>Roseomonas hellenica sp. nov., isolated from roots of wild-growing Alkanna tinctoria.</title>
        <authorList>
            <person name="Rat A."/>
            <person name="Naranjo H.D."/>
            <person name="Lebbe L."/>
            <person name="Cnockaert M."/>
            <person name="Krigas N."/>
            <person name="Grigoriadou K."/>
            <person name="Maloupa E."/>
            <person name="Willems A."/>
        </authorList>
    </citation>
    <scope>NUCLEOTIDE SEQUENCE [LARGE SCALE GENOMIC DNA]</scope>
    <source>
        <strain evidence="2">LMG 31523</strain>
    </source>
</reference>
<proteinExistence type="predicted"/>
<evidence type="ECO:0000313" key="2">
    <source>
        <dbReference type="Proteomes" id="UP001196870"/>
    </source>
</evidence>
<dbReference type="Proteomes" id="UP001196870">
    <property type="component" value="Unassembled WGS sequence"/>
</dbReference>
<keyword evidence="2" id="KW-1185">Reference proteome</keyword>
<evidence type="ECO:0000313" key="1">
    <source>
        <dbReference type="EMBL" id="MBR0667768.1"/>
    </source>
</evidence>
<accession>A0ABS5F5F2</accession>
<protein>
    <submittedName>
        <fullName evidence="1">Uncharacterized protein</fullName>
    </submittedName>
</protein>
<name>A0ABS5F5F2_9PROT</name>
<sequence length="76" mass="8380">MTKRIYRVDVVRVAGKSAFTLVQTEVSEAGSSQSVLSCRYQTRDEAEFAKAALEQLDKAETLARLVREVASGTQQT</sequence>
<gene>
    <name evidence="1" type="ORF">GXW71_25655</name>
</gene>
<organism evidence="1 2">
    <name type="scientific">Plastoroseomonas hellenica</name>
    <dbReference type="NCBI Taxonomy" id="2687306"/>
    <lineage>
        <taxon>Bacteria</taxon>
        <taxon>Pseudomonadati</taxon>
        <taxon>Pseudomonadota</taxon>
        <taxon>Alphaproteobacteria</taxon>
        <taxon>Acetobacterales</taxon>
        <taxon>Acetobacteraceae</taxon>
        <taxon>Plastoroseomonas</taxon>
    </lineage>
</organism>
<dbReference type="RefSeq" id="WP_211855544.1">
    <property type="nucleotide sequence ID" value="NZ_JAAGBB010000040.1"/>
</dbReference>
<dbReference type="EMBL" id="JAAGBB010000040">
    <property type="protein sequence ID" value="MBR0667768.1"/>
    <property type="molecule type" value="Genomic_DNA"/>
</dbReference>
<comment type="caution">
    <text evidence="1">The sequence shown here is derived from an EMBL/GenBank/DDBJ whole genome shotgun (WGS) entry which is preliminary data.</text>
</comment>